<proteinExistence type="predicted"/>
<evidence type="ECO:0000313" key="1">
    <source>
        <dbReference type="EMBL" id="TQS81295.1"/>
    </source>
</evidence>
<dbReference type="RefSeq" id="WP_020448464.1">
    <property type="nucleotide sequence ID" value="NZ_CAYAXV010000002.1"/>
</dbReference>
<dbReference type="Pfam" id="PF09754">
    <property type="entry name" value="PAC2"/>
    <property type="match status" value="1"/>
</dbReference>
<dbReference type="OMA" id="ICLMGET"/>
<dbReference type="GeneID" id="41322991"/>
<keyword evidence="1" id="KW-0647">Proteasome</keyword>
<accession>A0A8J8PER4</accession>
<dbReference type="InterPro" id="IPR038389">
    <property type="entry name" value="PSMG2_sf"/>
</dbReference>
<dbReference type="PANTHER" id="PTHR35610:SF7">
    <property type="entry name" value="3-ISOPROPYLMALATE DEHYDRATASE"/>
    <property type="match status" value="1"/>
</dbReference>
<evidence type="ECO:0000313" key="2">
    <source>
        <dbReference type="Proteomes" id="UP000752814"/>
    </source>
</evidence>
<comment type="caution">
    <text evidence="1">The sequence shown here is derived from an EMBL/GenBank/DDBJ whole genome shotgun (WGS) entry which is preliminary data.</text>
</comment>
<protein>
    <submittedName>
        <fullName evidence="1">Proteasome assembly chaperone family protein</fullName>
    </submittedName>
</protein>
<dbReference type="InterPro" id="IPR019151">
    <property type="entry name" value="Proteasome_assmbl_chaperone_2"/>
</dbReference>
<dbReference type="SUPFAM" id="SSF159659">
    <property type="entry name" value="Cgl1923-like"/>
    <property type="match status" value="1"/>
</dbReference>
<dbReference type="Gene3D" id="3.40.50.10900">
    <property type="entry name" value="PAC-like subunit"/>
    <property type="match status" value="1"/>
</dbReference>
<dbReference type="NCBIfam" id="TIGR00162">
    <property type="entry name" value="proteasome assembly chaperone family protein"/>
    <property type="match status" value="1"/>
</dbReference>
<gene>
    <name evidence="1" type="ORF">A3207_05165</name>
</gene>
<dbReference type="EMBL" id="LVVT01000024">
    <property type="protein sequence ID" value="TQS81295.1"/>
    <property type="molecule type" value="Genomic_DNA"/>
</dbReference>
<name>A0A8J8PER4_9ARCH</name>
<dbReference type="InterPro" id="IPR004426">
    <property type="entry name" value="MJ1210-like"/>
</dbReference>
<dbReference type="GO" id="GO:0000502">
    <property type="term" value="C:proteasome complex"/>
    <property type="evidence" value="ECO:0007669"/>
    <property type="project" value="UniProtKB-KW"/>
</dbReference>
<dbReference type="AlphaFoldDB" id="A0A8J8PER4"/>
<dbReference type="PANTHER" id="PTHR35610">
    <property type="entry name" value="3-ISOPROPYLMALATE DEHYDRATASE-RELATED"/>
    <property type="match status" value="1"/>
</dbReference>
<organism evidence="1 2">
    <name type="scientific">Candidatus Methanomassiliicoccus intestinalis</name>
    <dbReference type="NCBI Taxonomy" id="1406512"/>
    <lineage>
        <taxon>Archaea</taxon>
        <taxon>Methanobacteriati</taxon>
        <taxon>Thermoplasmatota</taxon>
        <taxon>Thermoplasmata</taxon>
        <taxon>Methanomassiliicoccales</taxon>
        <taxon>Methanomassiliicoccaceae</taxon>
        <taxon>Methanomassiliicoccus</taxon>
    </lineage>
</organism>
<dbReference type="Proteomes" id="UP000752814">
    <property type="component" value="Unassembled WGS sequence"/>
</dbReference>
<sequence>MEKIKSVIHEEPTLTDPILVEGLPGVGNVGKLAAEHLLDQLKAVKLADIYSVHFPPQVVLDDDGVAKLVNNEVYYSKSEDGSRPDLLIVVGDFQGLTPEGQYDISDYLLQMAMKYNVKRIYTLGGYGVGKILDDPRVLGAATSLELVEEMKEKGVIFSKGEPGSGIVGASGLLLGLGKIYGMDAVCLMGETSGYFVDPKGAEAVLRILSSLLNVEIDFTDLESKAEQIDAIASKLKEMETPQLDEAPPEDLRYIG</sequence>
<reference evidence="1" key="1">
    <citation type="submission" date="2016-03" db="EMBL/GenBank/DDBJ databases">
        <authorList>
            <person name="Borrel G."/>
            <person name="Mccann A."/>
            <person name="O'Toole P.W."/>
        </authorList>
    </citation>
    <scope>NUCLEOTIDE SEQUENCE</scope>
    <source>
        <strain evidence="1">183</strain>
    </source>
</reference>